<organism evidence="2">
    <name type="scientific">uncultured Segetibacter sp</name>
    <dbReference type="NCBI Taxonomy" id="481133"/>
    <lineage>
        <taxon>Bacteria</taxon>
        <taxon>Pseudomonadati</taxon>
        <taxon>Bacteroidota</taxon>
        <taxon>Chitinophagia</taxon>
        <taxon>Chitinophagales</taxon>
        <taxon>Chitinophagaceae</taxon>
        <taxon>Segetibacter</taxon>
        <taxon>environmental samples</taxon>
    </lineage>
</organism>
<proteinExistence type="predicted"/>
<accession>A0A6J4SNK2</accession>
<dbReference type="InterPro" id="IPR054722">
    <property type="entry name" value="PolX-like_BBD"/>
</dbReference>
<feature type="domain" description="Retrovirus-related Pol polyprotein from transposon TNT 1-94-like beta-barrel" evidence="1">
    <location>
        <begin position="1"/>
        <end position="82"/>
    </location>
</feature>
<dbReference type="AlphaFoldDB" id="A0A6J4SNK2"/>
<sequence>MDSAASTHMTYDLTEFSGPIKPSSQFITLADKSKIKAQGVGTITLMVKVDGVNTKIDIVNVQYSPQLDNKLISLNTLEKKGYYFISRNDQLKLYDKDDIMLLEGTRTDEVYLVN</sequence>
<name>A0A6J4SNK2_9BACT</name>
<evidence type="ECO:0000259" key="1">
    <source>
        <dbReference type="Pfam" id="PF22936"/>
    </source>
</evidence>
<reference evidence="2" key="1">
    <citation type="submission" date="2020-02" db="EMBL/GenBank/DDBJ databases">
        <authorList>
            <person name="Meier V. D."/>
        </authorList>
    </citation>
    <scope>NUCLEOTIDE SEQUENCE</scope>
    <source>
        <strain evidence="2">AVDCRST_MAG96</strain>
    </source>
</reference>
<dbReference type="EMBL" id="CADCVN010000691">
    <property type="protein sequence ID" value="CAA9497622.1"/>
    <property type="molecule type" value="Genomic_DNA"/>
</dbReference>
<dbReference type="Pfam" id="PF22936">
    <property type="entry name" value="Pol_BBD"/>
    <property type="match status" value="1"/>
</dbReference>
<evidence type="ECO:0000313" key="2">
    <source>
        <dbReference type="EMBL" id="CAA9497622.1"/>
    </source>
</evidence>
<gene>
    <name evidence="2" type="ORF">AVDCRST_MAG96-1806</name>
</gene>
<protein>
    <recommendedName>
        <fullName evidence="1">Retrovirus-related Pol polyprotein from transposon TNT 1-94-like beta-barrel domain-containing protein</fullName>
    </recommendedName>
</protein>